<dbReference type="Proteomes" id="UP001519342">
    <property type="component" value="Unassembled WGS sequence"/>
</dbReference>
<gene>
    <name evidence="3" type="ORF">J2Z76_000973</name>
</gene>
<reference evidence="3 4" key="1">
    <citation type="submission" date="2021-03" db="EMBL/GenBank/DDBJ databases">
        <title>Genomic Encyclopedia of Type Strains, Phase IV (KMG-IV): sequencing the most valuable type-strain genomes for metagenomic binning, comparative biology and taxonomic classification.</title>
        <authorList>
            <person name="Goeker M."/>
        </authorList>
    </citation>
    <scope>NUCLEOTIDE SEQUENCE [LARGE SCALE GENOMIC DNA]</scope>
    <source>
        <strain evidence="3 4">DSM 24004</strain>
    </source>
</reference>
<proteinExistence type="predicted"/>
<evidence type="ECO:0000313" key="3">
    <source>
        <dbReference type="EMBL" id="MBP1925116.1"/>
    </source>
</evidence>
<evidence type="ECO:0000259" key="2">
    <source>
        <dbReference type="Pfam" id="PF21113"/>
    </source>
</evidence>
<dbReference type="InterPro" id="IPR048520">
    <property type="entry name" value="LarA_C"/>
</dbReference>
<dbReference type="PANTHER" id="PTHR33171">
    <property type="entry name" value="LAR_N DOMAIN-CONTAINING PROTEIN"/>
    <property type="match status" value="1"/>
</dbReference>
<dbReference type="EMBL" id="JAGGKS010000002">
    <property type="protein sequence ID" value="MBP1925116.1"/>
    <property type="molecule type" value="Genomic_DNA"/>
</dbReference>
<feature type="domain" description="LarA-like N-terminal" evidence="1">
    <location>
        <begin position="7"/>
        <end position="208"/>
    </location>
</feature>
<dbReference type="Gene3D" id="3.40.50.11440">
    <property type="match status" value="1"/>
</dbReference>
<dbReference type="InterPro" id="IPR043166">
    <property type="entry name" value="LarA-like_C"/>
</dbReference>
<dbReference type="Gene3D" id="3.90.226.30">
    <property type="match status" value="1"/>
</dbReference>
<evidence type="ECO:0000313" key="4">
    <source>
        <dbReference type="Proteomes" id="UP001519342"/>
    </source>
</evidence>
<comment type="caution">
    <text evidence="3">The sequence shown here is derived from an EMBL/GenBank/DDBJ whole genome shotgun (WGS) entry which is preliminary data.</text>
</comment>
<dbReference type="InterPro" id="IPR018657">
    <property type="entry name" value="LarA-like_N"/>
</dbReference>
<dbReference type="InterPro" id="IPR047926">
    <property type="entry name" value="Ni_dep_LarA"/>
</dbReference>
<dbReference type="Pfam" id="PF21113">
    <property type="entry name" value="LarA_C"/>
    <property type="match status" value="1"/>
</dbReference>
<dbReference type="RefSeq" id="WP_209510862.1">
    <property type="nucleotide sequence ID" value="NZ_JAGGKS010000002.1"/>
</dbReference>
<name>A0ABS4GBS0_9FIRM</name>
<dbReference type="NCBIfam" id="NF033504">
    <property type="entry name" value="Ni_dep_LarA"/>
    <property type="match status" value="1"/>
</dbReference>
<evidence type="ECO:0000259" key="1">
    <source>
        <dbReference type="Pfam" id="PF09861"/>
    </source>
</evidence>
<sequence>MNYKMKYGREKVEIKIPDENLLGIIESNAMDDNKTEEEVILDALENPIDSAKLSKIVKPGERVCLVISDITRAWQKMGTYLYYIVRELNKGGVRDEDIIFISATGSHRKQSEEEHRVLLGEKLADRFKVIDHVSTDEDNLVYLGETSYGTPVKINKMAMECDHIVITGAIVFHLLVGWGGGKKSILPGIAGYETIMKNHSMSLNPEMGSGSNPETKSGKVLNNPIHEDMLEAVNFVKPSFMFNVIMDSNGNIAHAVAGNYIKAHEKGCEIVNKIDGIPINEKADMVIATAGGYPKDINFYQTIKTVINAREAIKDGGVMILLSECSDGFGNEVIRKITQDFDNVVDREIELRRDYSIAKYIGYYVSEVASKTNMILLSSMNPEDLSMANISVVKTIDEALELAKKLKGENLKTYLMPHGANTLPKLI</sequence>
<accession>A0ABS4GBS0</accession>
<dbReference type="PANTHER" id="PTHR33171:SF17">
    <property type="entry name" value="LARA-LIKE N-TERMINAL DOMAIN-CONTAINING PROTEIN"/>
    <property type="match status" value="1"/>
</dbReference>
<organism evidence="3 4">
    <name type="scientific">Sedimentibacter acidaminivorans</name>
    <dbReference type="NCBI Taxonomy" id="913099"/>
    <lineage>
        <taxon>Bacteria</taxon>
        <taxon>Bacillati</taxon>
        <taxon>Bacillota</taxon>
        <taxon>Tissierellia</taxon>
        <taxon>Sedimentibacter</taxon>
    </lineage>
</organism>
<dbReference type="Pfam" id="PF09861">
    <property type="entry name" value="Lar_N"/>
    <property type="match status" value="1"/>
</dbReference>
<feature type="domain" description="Lactate racemase C-terminal" evidence="2">
    <location>
        <begin position="281"/>
        <end position="420"/>
    </location>
</feature>
<dbReference type="InterPro" id="IPR048068">
    <property type="entry name" value="LarA-like"/>
</dbReference>
<keyword evidence="4" id="KW-1185">Reference proteome</keyword>
<protein>
    <submittedName>
        <fullName evidence="3">Nickel-dependent lactate racemase</fullName>
    </submittedName>
</protein>